<organism evidence="1 2">
    <name type="scientific">Helicobacter cetorum (strain ATCC BAA-540 / CCUG 52418 / MIT 99-5656)</name>
    <dbReference type="NCBI Taxonomy" id="1163745"/>
    <lineage>
        <taxon>Bacteria</taxon>
        <taxon>Pseudomonadati</taxon>
        <taxon>Campylobacterota</taxon>
        <taxon>Epsilonproteobacteria</taxon>
        <taxon>Campylobacterales</taxon>
        <taxon>Helicobacteraceae</taxon>
        <taxon>Helicobacter</taxon>
    </lineage>
</organism>
<dbReference type="AlphaFoldDB" id="I0ETM7"/>
<keyword evidence="2" id="KW-1185">Reference proteome</keyword>
<dbReference type="EMBL" id="CP003481">
    <property type="protein sequence ID" value="AFI06296.1"/>
    <property type="molecule type" value="Genomic_DNA"/>
</dbReference>
<accession>I0ETM7</accession>
<dbReference type="RefSeq" id="WP_014659781.1">
    <property type="nucleotide sequence ID" value="NC_017735.1"/>
</dbReference>
<protein>
    <submittedName>
        <fullName evidence="1">Uncharacterized protein</fullName>
    </submittedName>
</protein>
<proteinExistence type="predicted"/>
<sequence length="189" mass="21492">MLLRRIILGGLLGMMLSTSLSAKGILRENEILVSDLKGMRAELADAPKWVFEDPKVPYEEMGVAYIPIDNKYLGIEQATLNAKMSMIVIFHEVFTRYRKRFAEQFHESDETVTKVGYSFYNYLVTKIQVADTYTNMKAGVAVVKIKLEGCQIEQIKRYLKASVENLNDNEVGYIAKIVLKELGNVCVLR</sequence>
<dbReference type="OrthoDB" id="5323573at2"/>
<dbReference type="Proteomes" id="UP000005013">
    <property type="component" value="Chromosome"/>
</dbReference>
<dbReference type="KEGG" id="hcm:HCD_06470"/>
<gene>
    <name evidence="1" type="ordered locus">HCD_06470</name>
</gene>
<reference evidence="1 2" key="1">
    <citation type="journal article" date="2013" name="PLoS ONE">
        <title>Sequence Divergence and Conservation in Genomes ofHelicobacter cetorum Strains from a Dolphin and a Whale.</title>
        <authorList>
            <person name="Kersulyte D."/>
            <person name="Rossi M."/>
            <person name="Berg D.E."/>
        </authorList>
    </citation>
    <scope>NUCLEOTIDE SEQUENCE [LARGE SCALE GENOMIC DNA]</scope>
    <source>
        <strain evidence="1 2">MIT 99-5656</strain>
    </source>
</reference>
<name>I0ETM7_HELCM</name>
<dbReference type="STRING" id="1163745.HCD_06470"/>
<evidence type="ECO:0000313" key="2">
    <source>
        <dbReference type="Proteomes" id="UP000005013"/>
    </source>
</evidence>
<evidence type="ECO:0000313" key="1">
    <source>
        <dbReference type="EMBL" id="AFI06296.1"/>
    </source>
</evidence>
<dbReference type="HOGENOM" id="CLU_1439266_0_0_7"/>
<dbReference type="PATRIC" id="fig|1163745.3.peg.1367"/>